<dbReference type="EMBL" id="FRXN01000001">
    <property type="protein sequence ID" value="SHO60840.1"/>
    <property type="molecule type" value="Genomic_DNA"/>
</dbReference>
<dbReference type="InterPro" id="IPR027417">
    <property type="entry name" value="P-loop_NTPase"/>
</dbReference>
<keyword evidence="8 13" id="KW-0547">Nucleotide-binding</keyword>
<dbReference type="PANTHER" id="PTHR42724:SF1">
    <property type="entry name" value="TETRAACYLDISACCHARIDE 4'-KINASE, MITOCHONDRIAL-RELATED"/>
    <property type="match status" value="1"/>
</dbReference>
<evidence type="ECO:0000256" key="10">
    <source>
        <dbReference type="ARBA" id="ARBA00022840"/>
    </source>
</evidence>
<comment type="pathway">
    <text evidence="2 13">Glycolipid biosynthesis; lipid IV(A) biosynthesis; lipid IV(A) from (3R)-3-hydroxytetradecanoyl-[acyl-carrier-protein] and UDP-N-acetyl-alpha-D-glucosamine: step 6/6.</text>
</comment>
<dbReference type="EC" id="2.7.1.130" evidence="3 13"/>
<dbReference type="InterPro" id="IPR003758">
    <property type="entry name" value="LpxK"/>
</dbReference>
<dbReference type="GO" id="GO:0005524">
    <property type="term" value="F:ATP binding"/>
    <property type="evidence" value="ECO:0007669"/>
    <property type="project" value="UniProtKB-UniRule"/>
</dbReference>
<dbReference type="UniPathway" id="UPA00359">
    <property type="reaction ID" value="UER00482"/>
</dbReference>
<sequence>MHPLAFLLYPFALLFGGITRLRNFLYDQGVLKSHQSQTPSILVGNLRVGGTGKTPMVEFLIRAFKDERKLATLSRGYGRKTKGFLQALPDSSPSYIGDEPFQIFQKFGNEIKVFVGEDRIQAENVIHQLPERPELLILDDAFQHRSFKAHFSILLSTWDDPFFKDYLMPMGRLRESRKGAKRADVVVISKSPERIETDQKNEIIREVRVYAGLEKPVLFSSIGYGDPVAISEQSQFSKKVILFSGIAQTDILEDYCRKNFEVLNFHKFPDHYDYTEEDLAKLKRESESYPKGELVFLTTEKDGVKVKNLLPNGFLGEIPIFVLPIQVVFSPEDEQKLIDLIQQKVFT</sequence>
<dbReference type="OrthoDB" id="9766423at2"/>
<evidence type="ECO:0000256" key="11">
    <source>
        <dbReference type="ARBA" id="ARBA00023098"/>
    </source>
</evidence>
<dbReference type="Pfam" id="PF02606">
    <property type="entry name" value="LpxK"/>
    <property type="match status" value="1"/>
</dbReference>
<keyword evidence="15" id="KW-1185">Reference proteome</keyword>
<evidence type="ECO:0000256" key="6">
    <source>
        <dbReference type="ARBA" id="ARBA00022556"/>
    </source>
</evidence>
<dbReference type="GO" id="GO:0009244">
    <property type="term" value="P:lipopolysaccharide core region biosynthetic process"/>
    <property type="evidence" value="ECO:0007669"/>
    <property type="project" value="TreeGrafter"/>
</dbReference>
<accession>A0A1M7Z7T9</accession>
<evidence type="ECO:0000256" key="3">
    <source>
        <dbReference type="ARBA" id="ARBA00012071"/>
    </source>
</evidence>
<evidence type="ECO:0000256" key="1">
    <source>
        <dbReference type="ARBA" id="ARBA00002274"/>
    </source>
</evidence>
<dbReference type="HAMAP" id="MF_00409">
    <property type="entry name" value="LpxK"/>
    <property type="match status" value="1"/>
</dbReference>
<name>A0A1M7Z7T9_9BACT</name>
<dbReference type="RefSeq" id="WP_073570674.1">
    <property type="nucleotide sequence ID" value="NZ_FRXN01000001.1"/>
</dbReference>
<gene>
    <name evidence="13" type="primary">lpxK</name>
    <name evidence="14" type="ORF">SAMN04488108_1064</name>
</gene>
<keyword evidence="6 13" id="KW-0441">Lipid A biosynthesis</keyword>
<evidence type="ECO:0000256" key="12">
    <source>
        <dbReference type="ARBA" id="ARBA00029757"/>
    </source>
</evidence>
<dbReference type="PANTHER" id="PTHR42724">
    <property type="entry name" value="TETRAACYLDISACCHARIDE 4'-KINASE"/>
    <property type="match status" value="1"/>
</dbReference>
<evidence type="ECO:0000313" key="15">
    <source>
        <dbReference type="Proteomes" id="UP000184609"/>
    </source>
</evidence>
<dbReference type="GO" id="GO:0005886">
    <property type="term" value="C:plasma membrane"/>
    <property type="evidence" value="ECO:0007669"/>
    <property type="project" value="TreeGrafter"/>
</dbReference>
<evidence type="ECO:0000256" key="13">
    <source>
        <dbReference type="HAMAP-Rule" id="MF_00409"/>
    </source>
</evidence>
<feature type="binding site" evidence="13">
    <location>
        <begin position="47"/>
        <end position="54"/>
    </location>
    <ligand>
        <name>ATP</name>
        <dbReference type="ChEBI" id="CHEBI:30616"/>
    </ligand>
</feature>
<keyword evidence="5 13" id="KW-0444">Lipid biosynthesis</keyword>
<dbReference type="NCBIfam" id="TIGR00682">
    <property type="entry name" value="lpxK"/>
    <property type="match status" value="1"/>
</dbReference>
<evidence type="ECO:0000313" key="14">
    <source>
        <dbReference type="EMBL" id="SHO60840.1"/>
    </source>
</evidence>
<dbReference type="GO" id="GO:0009029">
    <property type="term" value="F:lipid-A 4'-kinase activity"/>
    <property type="evidence" value="ECO:0007669"/>
    <property type="project" value="UniProtKB-UniRule"/>
</dbReference>
<comment type="similarity">
    <text evidence="13">Belongs to the LpxK family.</text>
</comment>
<evidence type="ECO:0000256" key="7">
    <source>
        <dbReference type="ARBA" id="ARBA00022679"/>
    </source>
</evidence>
<dbReference type="Proteomes" id="UP000184609">
    <property type="component" value="Unassembled WGS sequence"/>
</dbReference>
<keyword evidence="7 13" id="KW-0808">Transferase</keyword>
<evidence type="ECO:0000256" key="5">
    <source>
        <dbReference type="ARBA" id="ARBA00022516"/>
    </source>
</evidence>
<keyword evidence="10 13" id="KW-0067">ATP-binding</keyword>
<evidence type="ECO:0000256" key="2">
    <source>
        <dbReference type="ARBA" id="ARBA00004870"/>
    </source>
</evidence>
<organism evidence="14 15">
    <name type="scientific">Algoriphagus zhangzhouensis</name>
    <dbReference type="NCBI Taxonomy" id="1073327"/>
    <lineage>
        <taxon>Bacteria</taxon>
        <taxon>Pseudomonadati</taxon>
        <taxon>Bacteroidota</taxon>
        <taxon>Cytophagia</taxon>
        <taxon>Cytophagales</taxon>
        <taxon>Cyclobacteriaceae</taxon>
        <taxon>Algoriphagus</taxon>
    </lineage>
</organism>
<protein>
    <recommendedName>
        <fullName evidence="4 13">Tetraacyldisaccharide 4'-kinase</fullName>
        <ecNumber evidence="3 13">2.7.1.130</ecNumber>
    </recommendedName>
    <alternativeName>
        <fullName evidence="12 13">Lipid A 4'-kinase</fullName>
    </alternativeName>
</protein>
<evidence type="ECO:0000256" key="8">
    <source>
        <dbReference type="ARBA" id="ARBA00022741"/>
    </source>
</evidence>
<proteinExistence type="inferred from homology"/>
<evidence type="ECO:0000256" key="9">
    <source>
        <dbReference type="ARBA" id="ARBA00022777"/>
    </source>
</evidence>
<comment type="function">
    <text evidence="1 13">Transfers the gamma-phosphate of ATP to the 4'-position of a tetraacyldisaccharide 1-phosphate intermediate (termed DS-1-P) to form tetraacyldisaccharide 1,4'-bis-phosphate (lipid IVA).</text>
</comment>
<keyword evidence="9 13" id="KW-0418">Kinase</keyword>
<reference evidence="15" key="1">
    <citation type="submission" date="2016-12" db="EMBL/GenBank/DDBJ databases">
        <authorList>
            <person name="Varghese N."/>
            <person name="Submissions S."/>
        </authorList>
    </citation>
    <scope>NUCLEOTIDE SEQUENCE [LARGE SCALE GENOMIC DNA]</scope>
    <source>
        <strain evidence="15">DSM 25035</strain>
    </source>
</reference>
<dbReference type="GO" id="GO:0009245">
    <property type="term" value="P:lipid A biosynthetic process"/>
    <property type="evidence" value="ECO:0007669"/>
    <property type="project" value="UniProtKB-UniRule"/>
</dbReference>
<dbReference type="AlphaFoldDB" id="A0A1M7Z7T9"/>
<dbReference type="STRING" id="1073327.SAMN04488108_1064"/>
<comment type="catalytic activity">
    <reaction evidence="13">
        <text>a lipid A disaccharide + ATP = a lipid IVA + ADP + H(+)</text>
        <dbReference type="Rhea" id="RHEA:67840"/>
        <dbReference type="ChEBI" id="CHEBI:15378"/>
        <dbReference type="ChEBI" id="CHEBI:30616"/>
        <dbReference type="ChEBI" id="CHEBI:176343"/>
        <dbReference type="ChEBI" id="CHEBI:176425"/>
        <dbReference type="ChEBI" id="CHEBI:456216"/>
        <dbReference type="EC" id="2.7.1.130"/>
    </reaction>
</comment>
<evidence type="ECO:0000256" key="4">
    <source>
        <dbReference type="ARBA" id="ARBA00016436"/>
    </source>
</evidence>
<keyword evidence="11 13" id="KW-0443">Lipid metabolism</keyword>
<dbReference type="SUPFAM" id="SSF52540">
    <property type="entry name" value="P-loop containing nucleoside triphosphate hydrolases"/>
    <property type="match status" value="1"/>
</dbReference>